<name>A0A2R6WYY7_MARPO</name>
<sequence>MKKVGQEWNTRRRADLGPRHDSAHHNSRDDKNFGGAYNLRGLREMLHI</sequence>
<dbReference type="EMBL" id="KZ772719">
    <property type="protein sequence ID" value="PTQ39068.1"/>
    <property type="molecule type" value="Genomic_DNA"/>
</dbReference>
<dbReference type="Proteomes" id="UP000244005">
    <property type="component" value="Unassembled WGS sequence"/>
</dbReference>
<dbReference type="AlphaFoldDB" id="A0A2R6WYY7"/>
<protein>
    <submittedName>
        <fullName evidence="2">Uncharacterized protein</fullName>
    </submittedName>
</protein>
<evidence type="ECO:0000313" key="3">
    <source>
        <dbReference type="Proteomes" id="UP000244005"/>
    </source>
</evidence>
<keyword evidence="3" id="KW-1185">Reference proteome</keyword>
<gene>
    <name evidence="2" type="ORF">MARPO_0047s0050</name>
</gene>
<accession>A0A2R6WYY7</accession>
<reference evidence="3" key="1">
    <citation type="journal article" date="2017" name="Cell">
        <title>Insights into land plant evolution garnered from the Marchantia polymorpha genome.</title>
        <authorList>
            <person name="Bowman J.L."/>
            <person name="Kohchi T."/>
            <person name="Yamato K.T."/>
            <person name="Jenkins J."/>
            <person name="Shu S."/>
            <person name="Ishizaki K."/>
            <person name="Yamaoka S."/>
            <person name="Nishihama R."/>
            <person name="Nakamura Y."/>
            <person name="Berger F."/>
            <person name="Adam C."/>
            <person name="Aki S.S."/>
            <person name="Althoff F."/>
            <person name="Araki T."/>
            <person name="Arteaga-Vazquez M.A."/>
            <person name="Balasubrmanian S."/>
            <person name="Barry K."/>
            <person name="Bauer D."/>
            <person name="Boehm C.R."/>
            <person name="Briginshaw L."/>
            <person name="Caballero-Perez J."/>
            <person name="Catarino B."/>
            <person name="Chen F."/>
            <person name="Chiyoda S."/>
            <person name="Chovatia M."/>
            <person name="Davies K.M."/>
            <person name="Delmans M."/>
            <person name="Demura T."/>
            <person name="Dierschke T."/>
            <person name="Dolan L."/>
            <person name="Dorantes-Acosta A.E."/>
            <person name="Eklund D.M."/>
            <person name="Florent S.N."/>
            <person name="Flores-Sandoval E."/>
            <person name="Fujiyama A."/>
            <person name="Fukuzawa H."/>
            <person name="Galik B."/>
            <person name="Grimanelli D."/>
            <person name="Grimwood J."/>
            <person name="Grossniklaus U."/>
            <person name="Hamada T."/>
            <person name="Haseloff J."/>
            <person name="Hetherington A.J."/>
            <person name="Higo A."/>
            <person name="Hirakawa Y."/>
            <person name="Hundley H.N."/>
            <person name="Ikeda Y."/>
            <person name="Inoue K."/>
            <person name="Inoue S.I."/>
            <person name="Ishida S."/>
            <person name="Jia Q."/>
            <person name="Kakita M."/>
            <person name="Kanazawa T."/>
            <person name="Kawai Y."/>
            <person name="Kawashima T."/>
            <person name="Kennedy M."/>
            <person name="Kinose K."/>
            <person name="Kinoshita T."/>
            <person name="Kohara Y."/>
            <person name="Koide E."/>
            <person name="Komatsu K."/>
            <person name="Kopischke S."/>
            <person name="Kubo M."/>
            <person name="Kyozuka J."/>
            <person name="Lagercrantz U."/>
            <person name="Lin S.S."/>
            <person name="Lindquist E."/>
            <person name="Lipzen A.M."/>
            <person name="Lu C.W."/>
            <person name="De Luna E."/>
            <person name="Martienssen R.A."/>
            <person name="Minamino N."/>
            <person name="Mizutani M."/>
            <person name="Mizutani M."/>
            <person name="Mochizuki N."/>
            <person name="Monte I."/>
            <person name="Mosher R."/>
            <person name="Nagasaki H."/>
            <person name="Nakagami H."/>
            <person name="Naramoto S."/>
            <person name="Nishitani K."/>
            <person name="Ohtani M."/>
            <person name="Okamoto T."/>
            <person name="Okumura M."/>
            <person name="Phillips J."/>
            <person name="Pollak B."/>
            <person name="Reinders A."/>
            <person name="Rovekamp M."/>
            <person name="Sano R."/>
            <person name="Sawa S."/>
            <person name="Schmid M.W."/>
            <person name="Shirakawa M."/>
            <person name="Solano R."/>
            <person name="Spunde A."/>
            <person name="Suetsugu N."/>
            <person name="Sugano S."/>
            <person name="Sugiyama A."/>
            <person name="Sun R."/>
            <person name="Suzuki Y."/>
            <person name="Takenaka M."/>
            <person name="Takezawa D."/>
            <person name="Tomogane H."/>
            <person name="Tsuzuki M."/>
            <person name="Ueda T."/>
            <person name="Umeda M."/>
            <person name="Ward J.M."/>
            <person name="Watanabe Y."/>
            <person name="Yazaki K."/>
            <person name="Yokoyama R."/>
            <person name="Yoshitake Y."/>
            <person name="Yotsui I."/>
            <person name="Zachgo S."/>
            <person name="Schmutz J."/>
        </authorList>
    </citation>
    <scope>NUCLEOTIDE SEQUENCE [LARGE SCALE GENOMIC DNA]</scope>
    <source>
        <strain evidence="3">Tak-1</strain>
    </source>
</reference>
<feature type="compositionally biased region" description="Basic and acidic residues" evidence="1">
    <location>
        <begin position="9"/>
        <end position="32"/>
    </location>
</feature>
<evidence type="ECO:0000313" key="2">
    <source>
        <dbReference type="EMBL" id="PTQ39068.1"/>
    </source>
</evidence>
<feature type="region of interest" description="Disordered" evidence="1">
    <location>
        <begin position="1"/>
        <end position="36"/>
    </location>
</feature>
<proteinExistence type="predicted"/>
<evidence type="ECO:0000256" key="1">
    <source>
        <dbReference type="SAM" id="MobiDB-lite"/>
    </source>
</evidence>
<organism evidence="2 3">
    <name type="scientific">Marchantia polymorpha</name>
    <name type="common">Common liverwort</name>
    <name type="synonym">Marchantia aquatica</name>
    <dbReference type="NCBI Taxonomy" id="3197"/>
    <lineage>
        <taxon>Eukaryota</taxon>
        <taxon>Viridiplantae</taxon>
        <taxon>Streptophyta</taxon>
        <taxon>Embryophyta</taxon>
        <taxon>Marchantiophyta</taxon>
        <taxon>Marchantiopsida</taxon>
        <taxon>Marchantiidae</taxon>
        <taxon>Marchantiales</taxon>
        <taxon>Marchantiaceae</taxon>
        <taxon>Marchantia</taxon>
    </lineage>
</organism>